<gene>
    <name evidence="5" type="ORF">CVLEPA_LOCUS28757</name>
    <name evidence="6" type="ORF">CVLEPA_LOCUS28765</name>
</gene>
<name>A0ABP0GV98_CLALP</name>
<dbReference type="Gene3D" id="3.10.450.10">
    <property type="match status" value="1"/>
</dbReference>
<dbReference type="Pfam" id="PF00031">
    <property type="entry name" value="Cystatin"/>
    <property type="match status" value="1"/>
</dbReference>
<dbReference type="EMBL" id="CAWYQH010000152">
    <property type="protein sequence ID" value="CAK8695485.1"/>
    <property type="molecule type" value="Genomic_DNA"/>
</dbReference>
<dbReference type="EMBL" id="CAWYQH010000152">
    <property type="protein sequence ID" value="CAK8695494.1"/>
    <property type="molecule type" value="Genomic_DNA"/>
</dbReference>
<comment type="similarity">
    <text evidence="1">Belongs to the cystatin family.</text>
</comment>
<dbReference type="Proteomes" id="UP001642483">
    <property type="component" value="Unassembled WGS sequence"/>
</dbReference>
<keyword evidence="2" id="KW-0646">Protease inhibitor</keyword>
<dbReference type="InterPro" id="IPR000010">
    <property type="entry name" value="Cystatin_dom"/>
</dbReference>
<organism evidence="5 7">
    <name type="scientific">Clavelina lepadiformis</name>
    <name type="common">Light-bulb sea squirt</name>
    <name type="synonym">Ascidia lepadiformis</name>
    <dbReference type="NCBI Taxonomy" id="159417"/>
    <lineage>
        <taxon>Eukaryota</taxon>
        <taxon>Metazoa</taxon>
        <taxon>Chordata</taxon>
        <taxon>Tunicata</taxon>
        <taxon>Ascidiacea</taxon>
        <taxon>Aplousobranchia</taxon>
        <taxon>Clavelinidae</taxon>
        <taxon>Clavelina</taxon>
    </lineage>
</organism>
<evidence type="ECO:0000313" key="5">
    <source>
        <dbReference type="EMBL" id="CAK8695485.1"/>
    </source>
</evidence>
<sequence length="205" mass="23994">MEDCLSNTLQAHDHDEIFPTAIGVRREVENHTGQKYKKYIAVEYRSQKIGEEILYYIKVNIGDENCIIIKVLWTAENRFELQGVKENVDSSDPIEKFKNDVFPPEEPHLFRCAPKVIQYWTDALKEEAEKRTDQVFDKFVAKSFHNKVIEDCSEGCSKHLFYIWVEVGCRKFVYIVLKSSQSKREVEMVKVVEPKQCDFIEDTSS</sequence>
<comment type="caution">
    <text evidence="5">The sequence shown here is derived from an EMBL/GenBank/DDBJ whole genome shotgun (WGS) entry which is preliminary data.</text>
</comment>
<evidence type="ECO:0000256" key="3">
    <source>
        <dbReference type="ARBA" id="ARBA00022704"/>
    </source>
</evidence>
<keyword evidence="7" id="KW-1185">Reference proteome</keyword>
<protein>
    <recommendedName>
        <fullName evidence="4">Cystatin domain-containing protein</fullName>
    </recommendedName>
</protein>
<evidence type="ECO:0000313" key="7">
    <source>
        <dbReference type="Proteomes" id="UP001642483"/>
    </source>
</evidence>
<evidence type="ECO:0000256" key="2">
    <source>
        <dbReference type="ARBA" id="ARBA00022690"/>
    </source>
</evidence>
<dbReference type="PANTHER" id="PTHR11414:SF21">
    <property type="entry name" value="CYSTATIN 14A, TANDEM DUPLICATE 1-RELATED"/>
    <property type="match status" value="1"/>
</dbReference>
<evidence type="ECO:0000313" key="6">
    <source>
        <dbReference type="EMBL" id="CAK8695494.1"/>
    </source>
</evidence>
<keyword evidence="3" id="KW-0789">Thiol protease inhibitor</keyword>
<dbReference type="InterPro" id="IPR001713">
    <property type="entry name" value="Prot_inh_stefin"/>
</dbReference>
<accession>A0ABP0GV98</accession>
<feature type="domain" description="Cystatin" evidence="4">
    <location>
        <begin position="14"/>
        <end position="69"/>
    </location>
</feature>
<dbReference type="PANTHER" id="PTHR11414">
    <property type="entry name" value="CYSTATIN FAMILY MEMBER"/>
    <property type="match status" value="1"/>
</dbReference>
<evidence type="ECO:0000259" key="4">
    <source>
        <dbReference type="Pfam" id="PF00031"/>
    </source>
</evidence>
<evidence type="ECO:0000256" key="1">
    <source>
        <dbReference type="ARBA" id="ARBA00009403"/>
    </source>
</evidence>
<proteinExistence type="inferred from homology"/>
<reference evidence="5 7" key="1">
    <citation type="submission" date="2024-02" db="EMBL/GenBank/DDBJ databases">
        <authorList>
            <person name="Daric V."/>
            <person name="Darras S."/>
        </authorList>
    </citation>
    <scope>NUCLEOTIDE SEQUENCE [LARGE SCALE GENOMIC DNA]</scope>
</reference>